<evidence type="ECO:0000256" key="1">
    <source>
        <dbReference type="SAM" id="MobiDB-lite"/>
    </source>
</evidence>
<evidence type="ECO:0000259" key="2">
    <source>
        <dbReference type="Pfam" id="PF09747"/>
    </source>
</evidence>
<protein>
    <recommendedName>
        <fullName evidence="2">CCD97-like C-terminal domain-containing protein</fullName>
    </recommendedName>
</protein>
<feature type="compositionally biased region" description="Acidic residues" evidence="1">
    <location>
        <begin position="164"/>
        <end position="195"/>
    </location>
</feature>
<dbReference type="eggNOG" id="KOG3044">
    <property type="taxonomic scope" value="Eukaryota"/>
</dbReference>
<dbReference type="InterPro" id="IPR040233">
    <property type="entry name" value="CCD97-like_C"/>
</dbReference>
<dbReference type="AlphaFoldDB" id="A0A024TH12"/>
<dbReference type="STRING" id="157072.A0A024TH12"/>
<feature type="region of interest" description="Disordered" evidence="1">
    <location>
        <begin position="160"/>
        <end position="195"/>
    </location>
</feature>
<organism evidence="3">
    <name type="scientific">Aphanomyces invadans</name>
    <dbReference type="NCBI Taxonomy" id="157072"/>
    <lineage>
        <taxon>Eukaryota</taxon>
        <taxon>Sar</taxon>
        <taxon>Stramenopiles</taxon>
        <taxon>Oomycota</taxon>
        <taxon>Saprolegniomycetes</taxon>
        <taxon>Saprolegniales</taxon>
        <taxon>Verrucalvaceae</taxon>
        <taxon>Aphanomyces</taxon>
    </lineage>
</organism>
<dbReference type="PANTHER" id="PTHR31840:SF1">
    <property type="entry name" value="COILED-COIL DOMAIN-CONTAINING PROTEIN 97"/>
    <property type="match status" value="1"/>
</dbReference>
<gene>
    <name evidence="3" type="ORF">H310_13092</name>
</gene>
<dbReference type="VEuPathDB" id="FungiDB:H310_13092"/>
<accession>A0A024TH12</accession>
<dbReference type="EMBL" id="KI913998">
    <property type="protein sequence ID" value="ETV92647.1"/>
    <property type="molecule type" value="Genomic_DNA"/>
</dbReference>
<dbReference type="InterPro" id="IPR018613">
    <property type="entry name" value="Ccdc97-like"/>
</dbReference>
<dbReference type="PANTHER" id="PTHR31840">
    <property type="entry name" value="COILED-COIL DOMAIN-CONTAINING PROTEIN 97"/>
    <property type="match status" value="1"/>
</dbReference>
<proteinExistence type="predicted"/>
<evidence type="ECO:0000313" key="3">
    <source>
        <dbReference type="EMBL" id="ETV92647.1"/>
    </source>
</evidence>
<dbReference type="OrthoDB" id="333176at2759"/>
<sequence>MEFQSRIDDHDEDAVLLEVETHSMRIVDDDDDDPLDAYMKTIETPGNLAVTFPRELPRPRRQIPPNARLTKNRRYQKLQELLHKSDYFSDENMELRNPGLFHLLLGNYLPAQAESSRPTADQSKLSEFLLASIQKRDLEERKAQEEDLWGSSFRRKRIAKDNVTDEDDESAFEEEVDSSDEEDNDESAEDEDEMTIDERRAHLVDVMCQRFMQGMDVGFVKYDEIDANASFDLNDLAQRDIEDYYFNNDLVE</sequence>
<dbReference type="RefSeq" id="XP_008878683.1">
    <property type="nucleotide sequence ID" value="XM_008880461.1"/>
</dbReference>
<reference evidence="3" key="1">
    <citation type="submission" date="2013-12" db="EMBL/GenBank/DDBJ databases">
        <title>The Genome Sequence of Aphanomyces invadans NJM9701.</title>
        <authorList>
            <consortium name="The Broad Institute Genomics Platform"/>
            <person name="Russ C."/>
            <person name="Tyler B."/>
            <person name="van West P."/>
            <person name="Dieguez-Uribeondo J."/>
            <person name="Young S.K."/>
            <person name="Zeng Q."/>
            <person name="Gargeya S."/>
            <person name="Fitzgerald M."/>
            <person name="Abouelleil A."/>
            <person name="Alvarado L."/>
            <person name="Chapman S.B."/>
            <person name="Gainer-Dewar J."/>
            <person name="Goldberg J."/>
            <person name="Griggs A."/>
            <person name="Gujja S."/>
            <person name="Hansen M."/>
            <person name="Howarth C."/>
            <person name="Imamovic A."/>
            <person name="Ireland A."/>
            <person name="Larimer J."/>
            <person name="McCowan C."/>
            <person name="Murphy C."/>
            <person name="Pearson M."/>
            <person name="Poon T.W."/>
            <person name="Priest M."/>
            <person name="Roberts A."/>
            <person name="Saif S."/>
            <person name="Shea T."/>
            <person name="Sykes S."/>
            <person name="Wortman J."/>
            <person name="Nusbaum C."/>
            <person name="Birren B."/>
        </authorList>
    </citation>
    <scope>NUCLEOTIDE SEQUENCE [LARGE SCALE GENOMIC DNA]</scope>
    <source>
        <strain evidence="3">NJM9701</strain>
    </source>
</reference>
<feature type="domain" description="CCD97-like C-terminal" evidence="2">
    <location>
        <begin position="72"/>
        <end position="249"/>
    </location>
</feature>
<dbReference type="GeneID" id="20090142"/>
<dbReference type="Pfam" id="PF09747">
    <property type="entry name" value="CCD97-like_C"/>
    <property type="match status" value="1"/>
</dbReference>
<name>A0A024TH12_9STRA</name>